<dbReference type="InterPro" id="IPR006015">
    <property type="entry name" value="Universal_stress_UspA"/>
</dbReference>
<dbReference type="InterPro" id="IPR006016">
    <property type="entry name" value="UspA"/>
</dbReference>
<evidence type="ECO:0000313" key="3">
    <source>
        <dbReference type="EMBL" id="GHE97967.1"/>
    </source>
</evidence>
<evidence type="ECO:0000313" key="4">
    <source>
        <dbReference type="Proteomes" id="UP000609802"/>
    </source>
</evidence>
<evidence type="ECO:0000259" key="2">
    <source>
        <dbReference type="Pfam" id="PF00582"/>
    </source>
</evidence>
<sequence length="279" mass="30000">MTYRTVNTIVTDTTHCKGALEAAKAVANQHDAHLEVLCLGIDRSQQGFYYAGASAMVVQDNLAQAREDAMDLEAFARKALTAHALPWSSDALTAQMVALNGVVAHRTRFADLVVMPRPYGEGRGHDAEAIVEAALFDGNVPVLVMPDGAAFPQSVGNIVVAWNESPEALRAVRQAMPFLKQADTVSIAIIDPPQHGPERSDPGGALSQMLARHGVRAEVCVLAKTMPRISDVLNRHALDKDADMIVMGAYGHSRFRESILGGATRHMLEVAEVPIVLAH</sequence>
<dbReference type="RefSeq" id="WP_191286204.1">
    <property type="nucleotide sequence ID" value="NZ_BNCH01000003.1"/>
</dbReference>
<dbReference type="CDD" id="cd00293">
    <property type="entry name" value="USP-like"/>
    <property type="match status" value="1"/>
</dbReference>
<comment type="caution">
    <text evidence="3">The sequence shown here is derived from an EMBL/GenBank/DDBJ whole genome shotgun (WGS) entry which is preliminary data.</text>
</comment>
<dbReference type="PANTHER" id="PTHR46268:SF15">
    <property type="entry name" value="UNIVERSAL STRESS PROTEIN HP_0031"/>
    <property type="match status" value="1"/>
</dbReference>
<gene>
    <name evidence="3" type="ORF">GCM10016455_18270</name>
</gene>
<keyword evidence="4" id="KW-1185">Reference proteome</keyword>
<feature type="domain" description="UspA" evidence="2">
    <location>
        <begin position="157"/>
        <end position="277"/>
    </location>
</feature>
<organism evidence="3 4">
    <name type="scientific">Aliiroseovarius zhejiangensis</name>
    <dbReference type="NCBI Taxonomy" id="1632025"/>
    <lineage>
        <taxon>Bacteria</taxon>
        <taxon>Pseudomonadati</taxon>
        <taxon>Pseudomonadota</taxon>
        <taxon>Alphaproteobacteria</taxon>
        <taxon>Rhodobacterales</taxon>
        <taxon>Paracoccaceae</taxon>
        <taxon>Aliiroseovarius</taxon>
    </lineage>
</organism>
<dbReference type="PANTHER" id="PTHR46268">
    <property type="entry name" value="STRESS RESPONSE PROTEIN NHAX"/>
    <property type="match status" value="1"/>
</dbReference>
<reference evidence="4" key="1">
    <citation type="journal article" date="2019" name="Int. J. Syst. Evol. Microbiol.">
        <title>The Global Catalogue of Microorganisms (GCM) 10K type strain sequencing project: providing services to taxonomists for standard genome sequencing and annotation.</title>
        <authorList>
            <consortium name="The Broad Institute Genomics Platform"/>
            <consortium name="The Broad Institute Genome Sequencing Center for Infectious Disease"/>
            <person name="Wu L."/>
            <person name="Ma J."/>
        </authorList>
    </citation>
    <scope>NUCLEOTIDE SEQUENCE [LARGE SCALE GENOMIC DNA]</scope>
    <source>
        <strain evidence="4">KCTC 42443</strain>
    </source>
</reference>
<evidence type="ECO:0000256" key="1">
    <source>
        <dbReference type="ARBA" id="ARBA00008791"/>
    </source>
</evidence>
<protein>
    <submittedName>
        <fullName evidence="3">Universal stress protein</fullName>
    </submittedName>
</protein>
<dbReference type="PRINTS" id="PR01438">
    <property type="entry name" value="UNVRSLSTRESS"/>
</dbReference>
<name>A0ABQ3IZQ7_9RHOB</name>
<dbReference type="SUPFAM" id="SSF52402">
    <property type="entry name" value="Adenine nucleotide alpha hydrolases-like"/>
    <property type="match status" value="2"/>
</dbReference>
<proteinExistence type="inferred from homology"/>
<dbReference type="EMBL" id="BNCH01000003">
    <property type="protein sequence ID" value="GHE97967.1"/>
    <property type="molecule type" value="Genomic_DNA"/>
</dbReference>
<dbReference type="Gene3D" id="3.40.50.12370">
    <property type="match status" value="1"/>
</dbReference>
<dbReference type="Pfam" id="PF00582">
    <property type="entry name" value="Usp"/>
    <property type="match status" value="1"/>
</dbReference>
<dbReference type="Proteomes" id="UP000609802">
    <property type="component" value="Unassembled WGS sequence"/>
</dbReference>
<comment type="similarity">
    <text evidence="1">Belongs to the universal stress protein A family.</text>
</comment>
<accession>A0ABQ3IZQ7</accession>